<feature type="region of interest" description="Disordered" evidence="1">
    <location>
        <begin position="1"/>
        <end position="20"/>
    </location>
</feature>
<accession>A0A4Y2D446</accession>
<name>A0A4Y2D446_ARAVE</name>
<evidence type="ECO:0000259" key="2">
    <source>
        <dbReference type="Pfam" id="PF22938"/>
    </source>
</evidence>
<dbReference type="Proteomes" id="UP000499080">
    <property type="component" value="Unassembled WGS sequence"/>
</dbReference>
<evidence type="ECO:0000313" key="3">
    <source>
        <dbReference type="EMBL" id="GBM10896.1"/>
    </source>
</evidence>
<keyword evidence="4" id="KW-1185">Reference proteome</keyword>
<dbReference type="Pfam" id="PF22938">
    <property type="entry name" value="Integrase_p58_C"/>
    <property type="match status" value="1"/>
</dbReference>
<gene>
    <name evidence="3" type="ORF">AVEN_42146_1</name>
</gene>
<evidence type="ECO:0000256" key="1">
    <source>
        <dbReference type="SAM" id="MobiDB-lite"/>
    </source>
</evidence>
<dbReference type="InterPro" id="IPR054465">
    <property type="entry name" value="Integrase_p58-like_C"/>
</dbReference>
<sequence length="94" mass="10901">MVGKKVLQGERKKTSCDSRATDHHFKESDLVCVGNTKRRRGLSPKPRQNWEEPYTVVRKLNDVVYRVKRSPNTKPKVIHVNRLVPCRATGHSYM</sequence>
<comment type="caution">
    <text evidence="3">The sequence shown here is derived from an EMBL/GenBank/DDBJ whole genome shotgun (WGS) entry which is preliminary data.</text>
</comment>
<organism evidence="3 4">
    <name type="scientific">Araneus ventricosus</name>
    <name type="common">Orbweaver spider</name>
    <name type="synonym">Epeira ventricosa</name>
    <dbReference type="NCBI Taxonomy" id="182803"/>
    <lineage>
        <taxon>Eukaryota</taxon>
        <taxon>Metazoa</taxon>
        <taxon>Ecdysozoa</taxon>
        <taxon>Arthropoda</taxon>
        <taxon>Chelicerata</taxon>
        <taxon>Arachnida</taxon>
        <taxon>Araneae</taxon>
        <taxon>Araneomorphae</taxon>
        <taxon>Entelegynae</taxon>
        <taxon>Araneoidea</taxon>
        <taxon>Araneidae</taxon>
        <taxon>Araneus</taxon>
    </lineage>
</organism>
<dbReference type="EMBL" id="BGPR01000291">
    <property type="protein sequence ID" value="GBM10896.1"/>
    <property type="molecule type" value="Genomic_DNA"/>
</dbReference>
<dbReference type="OrthoDB" id="6431384at2759"/>
<feature type="compositionally biased region" description="Basic and acidic residues" evidence="1">
    <location>
        <begin position="7"/>
        <end position="20"/>
    </location>
</feature>
<proteinExistence type="predicted"/>
<dbReference type="AlphaFoldDB" id="A0A4Y2D446"/>
<evidence type="ECO:0000313" key="4">
    <source>
        <dbReference type="Proteomes" id="UP000499080"/>
    </source>
</evidence>
<reference evidence="3 4" key="1">
    <citation type="journal article" date="2019" name="Sci. Rep.">
        <title>Orb-weaving spider Araneus ventricosus genome elucidates the spidroin gene catalogue.</title>
        <authorList>
            <person name="Kono N."/>
            <person name="Nakamura H."/>
            <person name="Ohtoshi R."/>
            <person name="Moran D.A.P."/>
            <person name="Shinohara A."/>
            <person name="Yoshida Y."/>
            <person name="Fujiwara M."/>
            <person name="Mori M."/>
            <person name="Tomita M."/>
            <person name="Arakawa K."/>
        </authorList>
    </citation>
    <scope>NUCLEOTIDE SEQUENCE [LARGE SCALE GENOMIC DNA]</scope>
</reference>
<protein>
    <recommendedName>
        <fullName evidence="2">Integrase p58-like C-terminal domain-containing protein</fullName>
    </recommendedName>
</protein>
<feature type="domain" description="Integrase p58-like C-terminal" evidence="2">
    <location>
        <begin position="53"/>
        <end position="85"/>
    </location>
</feature>